<dbReference type="EC" id="1.5.1.54" evidence="12"/>
<dbReference type="Pfam" id="PF02219">
    <property type="entry name" value="MTHFR"/>
    <property type="match status" value="1"/>
</dbReference>
<comment type="pathway">
    <text evidence="2 12">One-carbon metabolism; tetrahydrofolate interconversion.</text>
</comment>
<comment type="cofactor">
    <cofactor evidence="1 12">
        <name>FAD</name>
        <dbReference type="ChEBI" id="CHEBI:57692"/>
    </cofactor>
</comment>
<keyword evidence="7 12" id="KW-0560">Oxidoreductase</keyword>
<evidence type="ECO:0000256" key="10">
    <source>
        <dbReference type="ARBA" id="ARBA00034478"/>
    </source>
</evidence>
<evidence type="ECO:0000256" key="12">
    <source>
        <dbReference type="RuleBase" id="RU003862"/>
    </source>
</evidence>
<dbReference type="RefSeq" id="WP_138574754.1">
    <property type="nucleotide sequence ID" value="NZ_CP040818.1"/>
</dbReference>
<protein>
    <recommendedName>
        <fullName evidence="12">Methylenetetrahydrofolate reductase</fullName>
        <ecNumber evidence="12">1.5.1.54</ecNumber>
    </recommendedName>
</protein>
<proteinExistence type="inferred from homology"/>
<dbReference type="NCBIfam" id="TIGR00676">
    <property type="entry name" value="fadh2"/>
    <property type="match status" value="1"/>
</dbReference>
<keyword evidence="14" id="KW-1185">Reference proteome</keyword>
<dbReference type="AlphaFoldDB" id="A0A5B8G140"/>
<dbReference type="KEGG" id="ppru:FDP22_14460"/>
<dbReference type="GO" id="GO:0106312">
    <property type="term" value="F:methylenetetrahydrofolate reductase (NADH) activity"/>
    <property type="evidence" value="ECO:0007669"/>
    <property type="project" value="UniProtKB-EC"/>
</dbReference>
<dbReference type="OrthoDB" id="9812555at2"/>
<keyword evidence="5 12" id="KW-0285">Flavoprotein</keyword>
<evidence type="ECO:0000256" key="3">
    <source>
        <dbReference type="ARBA" id="ARBA00006743"/>
    </source>
</evidence>
<keyword evidence="6 12" id="KW-0274">FAD</keyword>
<sequence>MTDPTLAGPRQTISFEFFPPHSPEASLRLWRSVERLAPLGPSFVSVTYGAGGTTRERTMAAILAIRDRARLDVAGHLTCVGASRAETLEVARGYAKLGARSVVALRGDPPKGAERFVPHPEGFTSAAELVAGLAADGVQNIYVAAYPEVHPEAASPEADIDNLKRKLDAGATAALSQFFFDTELFLRFRDRCLAAGITAPVHPGILPVENFDRLVNFAGRCGASVPEFMHRAFGNAGTAEDKALLATAIATDQCDRLRTEGVEHFHFYTLNNPDLTFDICRAIGVEAQPLSMAAHGGR</sequence>
<reference evidence="13 14" key="1">
    <citation type="submission" date="2019-06" db="EMBL/GenBank/DDBJ databases">
        <title>Genome sequence of Rhodobacteraceae bacterium D4M1.</title>
        <authorList>
            <person name="Cao J."/>
        </authorList>
    </citation>
    <scope>NUCLEOTIDE SEQUENCE [LARGE SCALE GENOMIC DNA]</scope>
    <source>
        <strain evidence="13 14">D4M1</strain>
    </source>
</reference>
<dbReference type="PANTHER" id="PTHR45754">
    <property type="entry name" value="METHYLENETETRAHYDROFOLATE REDUCTASE"/>
    <property type="match status" value="1"/>
</dbReference>
<dbReference type="CDD" id="cd00537">
    <property type="entry name" value="MTHFR"/>
    <property type="match status" value="1"/>
</dbReference>
<keyword evidence="4" id="KW-0028">Amino-acid biosynthesis</keyword>
<name>A0A5B8G140_9RHOB</name>
<organism evidence="13 14">
    <name type="scientific">Paroceanicella profunda</name>
    <dbReference type="NCBI Taxonomy" id="2579971"/>
    <lineage>
        <taxon>Bacteria</taxon>
        <taxon>Pseudomonadati</taxon>
        <taxon>Pseudomonadota</taxon>
        <taxon>Alphaproteobacteria</taxon>
        <taxon>Rhodobacterales</taxon>
        <taxon>Paracoccaceae</taxon>
        <taxon>Paroceanicella</taxon>
    </lineage>
</organism>
<evidence type="ECO:0000256" key="4">
    <source>
        <dbReference type="ARBA" id="ARBA00022605"/>
    </source>
</evidence>
<dbReference type="GO" id="GO:0071949">
    <property type="term" value="F:FAD binding"/>
    <property type="evidence" value="ECO:0007669"/>
    <property type="project" value="TreeGrafter"/>
</dbReference>
<evidence type="ECO:0000256" key="9">
    <source>
        <dbReference type="ARBA" id="ARBA00023167"/>
    </source>
</evidence>
<keyword evidence="9" id="KW-0486">Methionine biosynthesis</keyword>
<evidence type="ECO:0000256" key="2">
    <source>
        <dbReference type="ARBA" id="ARBA00004777"/>
    </source>
</evidence>
<dbReference type="GO" id="GO:0005829">
    <property type="term" value="C:cytosol"/>
    <property type="evidence" value="ECO:0007669"/>
    <property type="project" value="InterPro"/>
</dbReference>
<evidence type="ECO:0000256" key="11">
    <source>
        <dbReference type="ARBA" id="ARBA00048628"/>
    </source>
</evidence>
<dbReference type="EMBL" id="CP040818">
    <property type="protein sequence ID" value="QDL92879.1"/>
    <property type="molecule type" value="Genomic_DNA"/>
</dbReference>
<comment type="catalytic activity">
    <reaction evidence="11">
        <text>(6S)-5-methyl-5,6,7,8-tetrahydrofolate + NAD(+) = (6R)-5,10-methylene-5,6,7,8-tetrahydrofolate + NADH + H(+)</text>
        <dbReference type="Rhea" id="RHEA:19821"/>
        <dbReference type="ChEBI" id="CHEBI:15378"/>
        <dbReference type="ChEBI" id="CHEBI:15636"/>
        <dbReference type="ChEBI" id="CHEBI:18608"/>
        <dbReference type="ChEBI" id="CHEBI:57540"/>
        <dbReference type="ChEBI" id="CHEBI:57945"/>
        <dbReference type="EC" id="1.5.1.54"/>
    </reaction>
    <physiologicalReaction direction="right-to-left" evidence="11">
        <dbReference type="Rhea" id="RHEA:19823"/>
    </physiologicalReaction>
</comment>
<evidence type="ECO:0000313" key="13">
    <source>
        <dbReference type="EMBL" id="QDL92879.1"/>
    </source>
</evidence>
<evidence type="ECO:0000256" key="8">
    <source>
        <dbReference type="ARBA" id="ARBA00023027"/>
    </source>
</evidence>
<dbReference type="UniPathway" id="UPA00193"/>
<evidence type="ECO:0000256" key="1">
    <source>
        <dbReference type="ARBA" id="ARBA00001974"/>
    </source>
</evidence>
<comment type="pathway">
    <text evidence="10">Amino-acid biosynthesis; L-methionine biosynthesis via de novo pathway.</text>
</comment>
<comment type="similarity">
    <text evidence="3 12">Belongs to the methylenetetrahydrofolate reductase family.</text>
</comment>
<dbReference type="Proteomes" id="UP000305888">
    <property type="component" value="Chromosome"/>
</dbReference>
<dbReference type="PANTHER" id="PTHR45754:SF3">
    <property type="entry name" value="METHYLENETETRAHYDROFOLATE REDUCTASE (NADPH)"/>
    <property type="match status" value="1"/>
</dbReference>
<keyword evidence="8" id="KW-0520">NAD</keyword>
<dbReference type="InterPro" id="IPR029041">
    <property type="entry name" value="FAD-linked_oxidoreductase-like"/>
</dbReference>
<dbReference type="GO" id="GO:0035999">
    <property type="term" value="P:tetrahydrofolate interconversion"/>
    <property type="evidence" value="ECO:0007669"/>
    <property type="project" value="UniProtKB-UniPathway"/>
</dbReference>
<gene>
    <name evidence="13" type="primary">metF</name>
    <name evidence="13" type="ORF">FDP22_14460</name>
</gene>
<evidence type="ECO:0000313" key="14">
    <source>
        <dbReference type="Proteomes" id="UP000305888"/>
    </source>
</evidence>
<evidence type="ECO:0000256" key="6">
    <source>
        <dbReference type="ARBA" id="ARBA00022827"/>
    </source>
</evidence>
<dbReference type="GO" id="GO:0009086">
    <property type="term" value="P:methionine biosynthetic process"/>
    <property type="evidence" value="ECO:0007669"/>
    <property type="project" value="UniProtKB-KW"/>
</dbReference>
<dbReference type="Gene3D" id="3.20.20.220">
    <property type="match status" value="1"/>
</dbReference>
<accession>A0A5B8G140</accession>
<evidence type="ECO:0000256" key="7">
    <source>
        <dbReference type="ARBA" id="ARBA00023002"/>
    </source>
</evidence>
<dbReference type="InterPro" id="IPR003171">
    <property type="entry name" value="Mehydrof_redctse-like"/>
</dbReference>
<dbReference type="SUPFAM" id="SSF51730">
    <property type="entry name" value="FAD-linked oxidoreductase"/>
    <property type="match status" value="1"/>
</dbReference>
<dbReference type="InterPro" id="IPR004620">
    <property type="entry name" value="MTHF_reductase_bac"/>
</dbReference>
<evidence type="ECO:0000256" key="5">
    <source>
        <dbReference type="ARBA" id="ARBA00022630"/>
    </source>
</evidence>